<protein>
    <recommendedName>
        <fullName evidence="4">DUF4126 domain-containing protein</fullName>
    </recommendedName>
</protein>
<dbReference type="Proteomes" id="UP001432401">
    <property type="component" value="Unassembled WGS sequence"/>
</dbReference>
<feature type="region of interest" description="Disordered" evidence="1">
    <location>
        <begin position="146"/>
        <end position="174"/>
    </location>
</feature>
<dbReference type="RefSeq" id="WP_352985261.1">
    <property type="nucleotide sequence ID" value="NZ_JBEQNA010000001.1"/>
</dbReference>
<reference evidence="2 3" key="1">
    <citation type="submission" date="2024-06" db="EMBL/GenBank/DDBJ databases">
        <authorList>
            <person name="Bataeva Y.V."/>
            <person name="Grigorian L.N."/>
            <person name="Solomentsev V.I."/>
        </authorList>
    </citation>
    <scope>NUCLEOTIDE SEQUENCE [LARGE SCALE GENOMIC DNA]</scope>
    <source>
        <strain evidence="3">SCPM-O-B-12605 (RCAM04882)</strain>
    </source>
</reference>
<evidence type="ECO:0000256" key="1">
    <source>
        <dbReference type="SAM" id="MobiDB-lite"/>
    </source>
</evidence>
<proteinExistence type="predicted"/>
<sequence>MGTTRTHAVGAVMLGLAAGARSSLGTAAPLWPASSGRRRVFLAAGVLGEFVADKSPVVPSRLSWPSLLARSASAAAGGAMLARERSRPVAGSAVLAAAAAPLGALAGSGWRKLWTDGGLPPWIGALVEDGLALALAAAACRGVRGAAGDEGPGPWRTGRPHLLAGAGSARARSG</sequence>
<name>A0ABV2A0U6_9ACTN</name>
<keyword evidence="3" id="KW-1185">Reference proteome</keyword>
<evidence type="ECO:0000313" key="2">
    <source>
        <dbReference type="EMBL" id="MES0836460.1"/>
    </source>
</evidence>
<evidence type="ECO:0008006" key="4">
    <source>
        <dbReference type="Google" id="ProtNLM"/>
    </source>
</evidence>
<feature type="compositionally biased region" description="Low complexity" evidence="1">
    <location>
        <begin position="164"/>
        <end position="174"/>
    </location>
</feature>
<evidence type="ECO:0000313" key="3">
    <source>
        <dbReference type="Proteomes" id="UP001432401"/>
    </source>
</evidence>
<gene>
    <name evidence="2" type="ORF">ABUK86_21970</name>
</gene>
<dbReference type="EMBL" id="JBEQNB010000012">
    <property type="protein sequence ID" value="MES0836460.1"/>
    <property type="molecule type" value="Genomic_DNA"/>
</dbReference>
<accession>A0ABV2A0U6</accession>
<organism evidence="2 3">
    <name type="scientific">Nocardiopsis tropica</name>
    <dbReference type="NCBI Taxonomy" id="109330"/>
    <lineage>
        <taxon>Bacteria</taxon>
        <taxon>Bacillati</taxon>
        <taxon>Actinomycetota</taxon>
        <taxon>Actinomycetes</taxon>
        <taxon>Streptosporangiales</taxon>
        <taxon>Nocardiopsidaceae</taxon>
        <taxon>Nocardiopsis</taxon>
    </lineage>
</organism>
<comment type="caution">
    <text evidence="2">The sequence shown here is derived from an EMBL/GenBank/DDBJ whole genome shotgun (WGS) entry which is preliminary data.</text>
</comment>